<dbReference type="InterPro" id="IPR003018">
    <property type="entry name" value="GAF"/>
</dbReference>
<keyword evidence="6" id="KW-1185">Reference proteome</keyword>
<evidence type="ECO:0000256" key="1">
    <source>
        <dbReference type="ARBA" id="ARBA00022679"/>
    </source>
</evidence>
<proteinExistence type="predicted"/>
<dbReference type="EMBL" id="JALLPB020000082">
    <property type="protein sequence ID" value="KAL3821849.1"/>
    <property type="molecule type" value="Genomic_DNA"/>
</dbReference>
<dbReference type="SUPFAM" id="SSF52172">
    <property type="entry name" value="CheY-like"/>
    <property type="match status" value="1"/>
</dbReference>
<keyword evidence="2" id="KW-0418">Kinase</keyword>
<dbReference type="GO" id="GO:0016301">
    <property type="term" value="F:kinase activity"/>
    <property type="evidence" value="ECO:0007669"/>
    <property type="project" value="UniProtKB-KW"/>
</dbReference>
<organism evidence="5 6">
    <name type="scientific">Cyclostephanos tholiformis</name>
    <dbReference type="NCBI Taxonomy" id="382380"/>
    <lineage>
        <taxon>Eukaryota</taxon>
        <taxon>Sar</taxon>
        <taxon>Stramenopiles</taxon>
        <taxon>Ochrophyta</taxon>
        <taxon>Bacillariophyta</taxon>
        <taxon>Coscinodiscophyceae</taxon>
        <taxon>Thalassiosirophycidae</taxon>
        <taxon>Stephanodiscales</taxon>
        <taxon>Stephanodiscaceae</taxon>
        <taxon>Cyclostephanos</taxon>
    </lineage>
</organism>
<dbReference type="SUPFAM" id="SSF56281">
    <property type="entry name" value="Metallo-hydrolase/oxidoreductase"/>
    <property type="match status" value="1"/>
</dbReference>
<dbReference type="Gene3D" id="3.60.15.10">
    <property type="entry name" value="Ribonuclease Z/Hydroxyacylglutathione hydrolase-like"/>
    <property type="match status" value="1"/>
</dbReference>
<keyword evidence="1" id="KW-0808">Transferase</keyword>
<dbReference type="Pfam" id="PF01590">
    <property type="entry name" value="GAF"/>
    <property type="match status" value="1"/>
</dbReference>
<sequence>MRVQIWGCRGSLPRPNPEMARYGGNTPCIEVIASSSSGGVGGGGRGSGCGCDDDGNGGGGGGHRIIFDMGSGAFDLGQKILVEMSQHRRRMADMEEKGERDEGGAGARGGELSTSEKKQHRSNRFGGSILITHTHWDHIQGIPFFLPLYLPQFDWTIYGPRGVDKTLQETLSGQMQHDYFPVRLGDMGSRTRYRGLCEDMGKGFWLCDEGAPTSIRVTSKYLNHSVLTLGYKLEEYARIPPESDEFSNGDKYYSNGKNVSNRCVSVAYITDHEPFDHSLARGGFVDSAINAKNRNTPPRLSADHSHAQFFRDVDILFHDSQYLFSEYSPTSGAMSKEYWGHSTVEYVVEVAFYANVKKLLLFHHDPQRSDDQMDDLVIFARNKAADLEMQFGDHMVSLGYDRRVPMEVIGSKEGDIYELDPFIFTKDNVIDYRDHQERRYSDLESISTAASSFMNTNFDNQIVLLGFCQTDPEPICNVLKPSENTFDVTVVHNGSDILDFAKSRQPSVIVMDEIFDGSTAFEICEEIRNMGAWGEYVNLIIIAGPKDNALDGEDRENLILERLNVGDYIQGPFSPSYILTRIQVSLLRMPLRWRRAPFPHHESQRLRTLQNTGLLDSIPEERFDRITRLCSAMFNTPVSAVSLVDSDRQWFKSIVGLPGVTETPRDHAFCAHAILEDGIMVVPDAMQDERFADNPLVDGEPKIRFYAGCPIRVSSGVSKEKLPIGTLCIIDYKPRDLCAEELQSLKDFGAMLEHEISNEG</sequence>
<dbReference type="InterPro" id="IPR011006">
    <property type="entry name" value="CheY-like_superfamily"/>
</dbReference>
<dbReference type="SUPFAM" id="SSF55781">
    <property type="entry name" value="GAF domain-like"/>
    <property type="match status" value="1"/>
</dbReference>
<dbReference type="PANTHER" id="PTHR43102:SF2">
    <property type="entry name" value="GAF DOMAIN-CONTAINING PROTEIN"/>
    <property type="match status" value="1"/>
</dbReference>
<dbReference type="Gene3D" id="3.40.50.2300">
    <property type="match status" value="1"/>
</dbReference>
<evidence type="ECO:0000313" key="5">
    <source>
        <dbReference type="EMBL" id="KAL3821849.1"/>
    </source>
</evidence>
<gene>
    <name evidence="5" type="ORF">ACHAXA_002602</name>
</gene>
<evidence type="ECO:0000256" key="2">
    <source>
        <dbReference type="ARBA" id="ARBA00022777"/>
    </source>
</evidence>
<evidence type="ECO:0000259" key="4">
    <source>
        <dbReference type="Pfam" id="PF01590"/>
    </source>
</evidence>
<feature type="compositionally biased region" description="Basic and acidic residues" evidence="3">
    <location>
        <begin position="91"/>
        <end position="103"/>
    </location>
</feature>
<name>A0ABD3SBI8_9STRA</name>
<protein>
    <recommendedName>
        <fullName evidence="4">GAF domain-containing protein</fullName>
    </recommendedName>
</protein>
<reference evidence="5 6" key="1">
    <citation type="submission" date="2024-10" db="EMBL/GenBank/DDBJ databases">
        <title>Updated reference genomes for cyclostephanoid diatoms.</title>
        <authorList>
            <person name="Roberts W.R."/>
            <person name="Alverson A.J."/>
        </authorList>
    </citation>
    <scope>NUCLEOTIDE SEQUENCE [LARGE SCALE GENOMIC DNA]</scope>
    <source>
        <strain evidence="5 6">AJA228-03</strain>
    </source>
</reference>
<feature type="domain" description="GAF" evidence="4">
    <location>
        <begin position="619"/>
        <end position="755"/>
    </location>
</feature>
<dbReference type="InterPro" id="IPR036866">
    <property type="entry name" value="RibonucZ/Hydroxyglut_hydro"/>
</dbReference>
<dbReference type="PANTHER" id="PTHR43102">
    <property type="entry name" value="SLR1143 PROTEIN"/>
    <property type="match status" value="1"/>
</dbReference>
<dbReference type="Proteomes" id="UP001530377">
    <property type="component" value="Unassembled WGS sequence"/>
</dbReference>
<comment type="caution">
    <text evidence="5">The sequence shown here is derived from an EMBL/GenBank/DDBJ whole genome shotgun (WGS) entry which is preliminary data.</text>
</comment>
<feature type="region of interest" description="Disordered" evidence="3">
    <location>
        <begin position="87"/>
        <end position="120"/>
    </location>
</feature>
<evidence type="ECO:0000313" key="6">
    <source>
        <dbReference type="Proteomes" id="UP001530377"/>
    </source>
</evidence>
<accession>A0ABD3SBI8</accession>
<dbReference type="CDD" id="cd07715">
    <property type="entry name" value="TaR3-like_MBL-fold"/>
    <property type="match status" value="1"/>
</dbReference>
<dbReference type="InterPro" id="IPR029016">
    <property type="entry name" value="GAF-like_dom_sf"/>
</dbReference>
<dbReference type="AlphaFoldDB" id="A0ABD3SBI8"/>
<evidence type="ECO:0000256" key="3">
    <source>
        <dbReference type="SAM" id="MobiDB-lite"/>
    </source>
</evidence>
<dbReference type="Gene3D" id="3.30.450.40">
    <property type="match status" value="1"/>
</dbReference>